<reference evidence="2 3" key="1">
    <citation type="submission" date="2018-06" db="EMBL/GenBank/DDBJ databases">
        <authorList>
            <consortium name="Pathogen Informatics"/>
            <person name="Doyle S."/>
        </authorList>
    </citation>
    <scope>NUCLEOTIDE SEQUENCE [LARGE SCALE GENOMIC DNA]</scope>
    <source>
        <strain evidence="2 3">NCTC11165</strain>
    </source>
</reference>
<protein>
    <submittedName>
        <fullName evidence="2">Uncharacterized protein</fullName>
    </submittedName>
</protein>
<gene>
    <name evidence="2" type="ORF">NCTC11165_00594</name>
</gene>
<dbReference type="AlphaFoldDB" id="A0A2X1AC58"/>
<organism evidence="2 3">
    <name type="scientific">Brevundimonas diminuta</name>
    <name type="common">Pseudomonas diminuta</name>
    <dbReference type="NCBI Taxonomy" id="293"/>
    <lineage>
        <taxon>Bacteria</taxon>
        <taxon>Pseudomonadati</taxon>
        <taxon>Pseudomonadota</taxon>
        <taxon>Alphaproteobacteria</taxon>
        <taxon>Caulobacterales</taxon>
        <taxon>Caulobacteraceae</taxon>
        <taxon>Brevundimonas</taxon>
    </lineage>
</organism>
<accession>A0A2X1AC58</accession>
<dbReference type="EMBL" id="UAQM01000001">
    <property type="protein sequence ID" value="SPU42448.1"/>
    <property type="molecule type" value="Genomic_DNA"/>
</dbReference>
<feature type="region of interest" description="Disordered" evidence="1">
    <location>
        <begin position="1"/>
        <end position="37"/>
    </location>
</feature>
<proteinExistence type="predicted"/>
<dbReference type="Proteomes" id="UP000250358">
    <property type="component" value="Unassembled WGS sequence"/>
</dbReference>
<evidence type="ECO:0000313" key="2">
    <source>
        <dbReference type="EMBL" id="SPU42448.1"/>
    </source>
</evidence>
<name>A0A2X1AC58_BREDI</name>
<evidence type="ECO:0000313" key="3">
    <source>
        <dbReference type="Proteomes" id="UP000250358"/>
    </source>
</evidence>
<evidence type="ECO:0000256" key="1">
    <source>
        <dbReference type="SAM" id="MobiDB-lite"/>
    </source>
</evidence>
<sequence length="37" mass="4043">MKESKGKPKKVKPKTNVSNPSVKNLVDKAFVGSKQSK</sequence>